<dbReference type="InterPro" id="IPR027417">
    <property type="entry name" value="P-loop_NTPase"/>
</dbReference>
<dbReference type="RefSeq" id="WP_012282087.1">
    <property type="nucleotide sequence ID" value="NC_010337.2"/>
</dbReference>
<dbReference type="PANTHER" id="PTHR23073">
    <property type="entry name" value="26S PROTEASOME REGULATORY SUBUNIT"/>
    <property type="match status" value="1"/>
</dbReference>
<gene>
    <name evidence="7" type="ORF">HM1_1016</name>
</gene>
<dbReference type="KEGG" id="hmo:HM1_1016"/>
<dbReference type="SMART" id="SM00382">
    <property type="entry name" value="AAA"/>
    <property type="match status" value="1"/>
</dbReference>
<keyword evidence="2 4" id="KW-0547">Nucleotide-binding</keyword>
<dbReference type="Pfam" id="PF00004">
    <property type="entry name" value="AAA"/>
    <property type="match status" value="1"/>
</dbReference>
<evidence type="ECO:0000256" key="5">
    <source>
        <dbReference type="SAM" id="MobiDB-lite"/>
    </source>
</evidence>
<reference evidence="7 8" key="1">
    <citation type="journal article" date="2008" name="J. Bacteriol.">
        <title>The genome of Heliobacterium modesticaldum, a phototrophic representative of the Firmicutes containing the simplest photosynthetic apparatus.</title>
        <authorList>
            <person name="Sattley W.M."/>
            <person name="Madigan M.T."/>
            <person name="Swingley W.D."/>
            <person name="Cheung P.C."/>
            <person name="Clocksin K.M."/>
            <person name="Conrad A.L."/>
            <person name="Dejesa L.C."/>
            <person name="Honchak B.M."/>
            <person name="Jung D.O."/>
            <person name="Karbach L.E."/>
            <person name="Kurdoglu A."/>
            <person name="Lahiri S."/>
            <person name="Mastrian S.D."/>
            <person name="Page L.E."/>
            <person name="Taylor H.L."/>
            <person name="Wang Z.T."/>
            <person name="Raymond J."/>
            <person name="Chen M."/>
            <person name="Blankenship R.E."/>
            <person name="Touchman J.W."/>
        </authorList>
    </citation>
    <scope>NUCLEOTIDE SEQUENCE [LARGE SCALE GENOMIC DNA]</scope>
    <source>
        <strain evidence="8">ATCC 51547 / Ice1</strain>
    </source>
</reference>
<name>B0TID8_HELMI</name>
<accession>B0TID8</accession>
<dbReference type="CDD" id="cd19481">
    <property type="entry name" value="RecA-like_protease"/>
    <property type="match status" value="1"/>
</dbReference>
<dbReference type="AlphaFoldDB" id="B0TID8"/>
<sequence length="349" mass="39956">MARSDLLLSLVRAGATGNEMLFRKTVEAMAAEERAKQHHILADRLLENMRTPSNGHLQTKQHLSDERLQNLFYEITPRRSLRDLILPEHVLNACKELIEEQHRMELLRTYNLEPRHRLLLVGPPGNGKTALAEALAEALMVPLIQVRYEGVIGSYLGETSQRLKRLFEYIRNRRCLVFFDEFDAIGKERGDNHETGEIKRVVSTLLMQIDDLPSHVVVVTATNHAELLDRAVWRRFQLRLSLPTPTRKALEEWFQRFEARMGKPLGFAPRTLAEKLRGLSFAEVEEFCADVQRRYVLSLPQADMKSIIAERLKQWKSRYCPSADEIGAMEDGDKATAADFSQSGTGQPR</sequence>
<dbReference type="InterPro" id="IPR050221">
    <property type="entry name" value="26S_Proteasome_ATPase"/>
</dbReference>
<dbReference type="STRING" id="498761.HM1_1016"/>
<dbReference type="EMBL" id="CP000930">
    <property type="protein sequence ID" value="ABZ83558.1"/>
    <property type="molecule type" value="Genomic_DNA"/>
</dbReference>
<dbReference type="InterPro" id="IPR003959">
    <property type="entry name" value="ATPase_AAA_core"/>
</dbReference>
<dbReference type="Proteomes" id="UP000008550">
    <property type="component" value="Chromosome"/>
</dbReference>
<proteinExistence type="inferred from homology"/>
<dbReference type="OrthoDB" id="9806903at2"/>
<evidence type="ECO:0000256" key="4">
    <source>
        <dbReference type="RuleBase" id="RU003651"/>
    </source>
</evidence>
<dbReference type="GO" id="GO:0016887">
    <property type="term" value="F:ATP hydrolysis activity"/>
    <property type="evidence" value="ECO:0007669"/>
    <property type="project" value="InterPro"/>
</dbReference>
<dbReference type="InterPro" id="IPR003593">
    <property type="entry name" value="AAA+_ATPase"/>
</dbReference>
<evidence type="ECO:0000256" key="2">
    <source>
        <dbReference type="ARBA" id="ARBA00022741"/>
    </source>
</evidence>
<dbReference type="GO" id="GO:0005524">
    <property type="term" value="F:ATP binding"/>
    <property type="evidence" value="ECO:0007669"/>
    <property type="project" value="UniProtKB-KW"/>
</dbReference>
<dbReference type="Gene3D" id="3.40.50.300">
    <property type="entry name" value="P-loop containing nucleotide triphosphate hydrolases"/>
    <property type="match status" value="1"/>
</dbReference>
<evidence type="ECO:0000313" key="7">
    <source>
        <dbReference type="EMBL" id="ABZ83558.1"/>
    </source>
</evidence>
<dbReference type="SUPFAM" id="SSF52540">
    <property type="entry name" value="P-loop containing nucleoside triphosphate hydrolases"/>
    <property type="match status" value="1"/>
</dbReference>
<comment type="similarity">
    <text evidence="1 4">Belongs to the AAA ATPase family.</text>
</comment>
<evidence type="ECO:0000313" key="8">
    <source>
        <dbReference type="Proteomes" id="UP000008550"/>
    </source>
</evidence>
<dbReference type="InterPro" id="IPR003960">
    <property type="entry name" value="ATPase_AAA_CS"/>
</dbReference>
<feature type="compositionally biased region" description="Polar residues" evidence="5">
    <location>
        <begin position="339"/>
        <end position="349"/>
    </location>
</feature>
<dbReference type="PROSITE" id="PS00674">
    <property type="entry name" value="AAA"/>
    <property type="match status" value="1"/>
</dbReference>
<keyword evidence="3 4" id="KW-0067">ATP-binding</keyword>
<evidence type="ECO:0000256" key="1">
    <source>
        <dbReference type="ARBA" id="ARBA00006914"/>
    </source>
</evidence>
<keyword evidence="8" id="KW-1185">Reference proteome</keyword>
<dbReference type="eggNOG" id="COG0464">
    <property type="taxonomic scope" value="Bacteria"/>
</dbReference>
<evidence type="ECO:0000259" key="6">
    <source>
        <dbReference type="SMART" id="SM00382"/>
    </source>
</evidence>
<dbReference type="HOGENOM" id="CLU_000688_25_0_9"/>
<feature type="domain" description="AAA+ ATPase" evidence="6">
    <location>
        <begin position="114"/>
        <end position="246"/>
    </location>
</feature>
<protein>
    <submittedName>
        <fullName evidence="7">ATPase</fullName>
    </submittedName>
</protein>
<evidence type="ECO:0000256" key="3">
    <source>
        <dbReference type="ARBA" id="ARBA00022840"/>
    </source>
</evidence>
<organism evidence="7 8">
    <name type="scientific">Heliobacterium modesticaldum (strain ATCC 51547 / Ice1)</name>
    <dbReference type="NCBI Taxonomy" id="498761"/>
    <lineage>
        <taxon>Bacteria</taxon>
        <taxon>Bacillati</taxon>
        <taxon>Bacillota</taxon>
        <taxon>Clostridia</taxon>
        <taxon>Eubacteriales</taxon>
        <taxon>Heliobacteriaceae</taxon>
        <taxon>Heliomicrobium</taxon>
    </lineage>
</organism>
<feature type="region of interest" description="Disordered" evidence="5">
    <location>
        <begin position="326"/>
        <end position="349"/>
    </location>
</feature>